<reference evidence="2" key="1">
    <citation type="journal article" date="2019" name="Int. J. Syst. Evol. Microbiol.">
        <title>The Global Catalogue of Microorganisms (GCM) 10K type strain sequencing project: providing services to taxonomists for standard genome sequencing and annotation.</title>
        <authorList>
            <consortium name="The Broad Institute Genomics Platform"/>
            <consortium name="The Broad Institute Genome Sequencing Center for Infectious Disease"/>
            <person name="Wu L."/>
            <person name="Ma J."/>
        </authorList>
    </citation>
    <scope>NUCLEOTIDE SEQUENCE [LARGE SCALE GENOMIC DNA]</scope>
    <source>
        <strain evidence="2">CGMCC 4.1721</strain>
    </source>
</reference>
<sequence length="47" mass="5145">MPFEAASHAHPVVKSEYLLVALDECRQLHTGLRFSPDPVTANQLPSA</sequence>
<protein>
    <submittedName>
        <fullName evidence="1">Uncharacterized protein</fullName>
    </submittedName>
</protein>
<dbReference type="RefSeq" id="WP_167359469.1">
    <property type="nucleotide sequence ID" value="NZ_JBHSKI010000012.1"/>
</dbReference>
<organism evidence="1 2">
    <name type="scientific">Streptomyces mutomycini</name>
    <dbReference type="NCBI Taxonomy" id="284036"/>
    <lineage>
        <taxon>Bacteria</taxon>
        <taxon>Bacillati</taxon>
        <taxon>Actinomycetota</taxon>
        <taxon>Actinomycetes</taxon>
        <taxon>Kitasatosporales</taxon>
        <taxon>Streptomycetaceae</taxon>
        <taxon>Streptomyces</taxon>
    </lineage>
</organism>
<evidence type="ECO:0000313" key="2">
    <source>
        <dbReference type="Proteomes" id="UP001596208"/>
    </source>
</evidence>
<accession>A0ABW0B9W1</accession>
<dbReference type="Proteomes" id="UP001596208">
    <property type="component" value="Unassembled WGS sequence"/>
</dbReference>
<keyword evidence="2" id="KW-1185">Reference proteome</keyword>
<comment type="caution">
    <text evidence="1">The sequence shown here is derived from an EMBL/GenBank/DDBJ whole genome shotgun (WGS) entry which is preliminary data.</text>
</comment>
<dbReference type="EMBL" id="JBHSKI010000012">
    <property type="protein sequence ID" value="MFC5173752.1"/>
    <property type="molecule type" value="Genomic_DNA"/>
</dbReference>
<evidence type="ECO:0000313" key="1">
    <source>
        <dbReference type="EMBL" id="MFC5173752.1"/>
    </source>
</evidence>
<proteinExistence type="predicted"/>
<gene>
    <name evidence="1" type="ORF">ACFPRK_24605</name>
</gene>
<name>A0ABW0B9W1_9ACTN</name>